<comment type="caution">
    <text evidence="2">The sequence shown here is derived from an EMBL/GenBank/DDBJ whole genome shotgun (WGS) entry which is preliminary data.</text>
</comment>
<protein>
    <submittedName>
        <fullName evidence="2">Uncharacterized protein</fullName>
    </submittedName>
</protein>
<proteinExistence type="predicted"/>
<dbReference type="AlphaFoldDB" id="A0A0L6UJY5"/>
<evidence type="ECO:0000256" key="1">
    <source>
        <dbReference type="SAM" id="Phobius"/>
    </source>
</evidence>
<keyword evidence="1" id="KW-0812">Transmembrane</keyword>
<feature type="transmembrane region" description="Helical" evidence="1">
    <location>
        <begin position="81"/>
        <end position="102"/>
    </location>
</feature>
<keyword evidence="1" id="KW-1133">Transmembrane helix</keyword>
<sequence>TASFPLLELSSAHSSLKAYPVLVTRSLYLPLFVTKALPTLQPILRPIFVRIILAGIIIYHNSCHLLSFILSQGLKNPFQIIYFNIFLRFLVALVAGGILFLASRYLTIRLVEIQAAELNELPGRPLENKMWPSLALRCILIFLIKIPCYFLKISFCKTTISDCLVISEVRGKRLLISSMGLFEGVWSKIKSGLKQIFKGDIKRNGSDKINSWAKKERIRKRRTSALQYLIYPEGGGERELSFELSPYTRAISTLSATDEDQIAFLELKINYQSFTGMLNYLAFQTQPDLASVVSILSRFKQRPSSCDWRVVLHCWKYLKGLGLLLRPEPKNIVVELL</sequence>
<evidence type="ECO:0000313" key="3">
    <source>
        <dbReference type="Proteomes" id="UP000037035"/>
    </source>
</evidence>
<organism evidence="2 3">
    <name type="scientific">Puccinia sorghi</name>
    <dbReference type="NCBI Taxonomy" id="27349"/>
    <lineage>
        <taxon>Eukaryota</taxon>
        <taxon>Fungi</taxon>
        <taxon>Dikarya</taxon>
        <taxon>Basidiomycota</taxon>
        <taxon>Pucciniomycotina</taxon>
        <taxon>Pucciniomycetes</taxon>
        <taxon>Pucciniales</taxon>
        <taxon>Pucciniaceae</taxon>
        <taxon>Puccinia</taxon>
    </lineage>
</organism>
<feature type="non-terminal residue" evidence="2">
    <location>
        <position position="1"/>
    </location>
</feature>
<keyword evidence="3" id="KW-1185">Reference proteome</keyword>
<dbReference type="VEuPathDB" id="FungiDB:VP01_5542g1"/>
<gene>
    <name evidence="2" type="ORF">VP01_5542g1</name>
</gene>
<dbReference type="Proteomes" id="UP000037035">
    <property type="component" value="Unassembled WGS sequence"/>
</dbReference>
<dbReference type="EMBL" id="LAVV01010766">
    <property type="protein sequence ID" value="KNZ48602.1"/>
    <property type="molecule type" value="Genomic_DNA"/>
</dbReference>
<reference evidence="2 3" key="1">
    <citation type="submission" date="2015-08" db="EMBL/GenBank/DDBJ databases">
        <title>Next Generation Sequencing and Analysis of the Genome of Puccinia sorghi L Schw, the Causal Agent of Maize Common Rust.</title>
        <authorList>
            <person name="Rochi L."/>
            <person name="Burguener G."/>
            <person name="Darino M."/>
            <person name="Turjanski A."/>
            <person name="Kreff E."/>
            <person name="Dieguez M.J."/>
            <person name="Sacco F."/>
        </authorList>
    </citation>
    <scope>NUCLEOTIDE SEQUENCE [LARGE SCALE GENOMIC DNA]</scope>
    <source>
        <strain evidence="2 3">RO10H11247</strain>
    </source>
</reference>
<dbReference type="OrthoDB" id="1922643at2759"/>
<accession>A0A0L6UJY5</accession>
<keyword evidence="1" id="KW-0472">Membrane</keyword>
<evidence type="ECO:0000313" key="2">
    <source>
        <dbReference type="EMBL" id="KNZ48602.1"/>
    </source>
</evidence>
<name>A0A0L6UJY5_9BASI</name>
<feature type="transmembrane region" description="Helical" evidence="1">
    <location>
        <begin position="47"/>
        <end position="69"/>
    </location>
</feature>